<comment type="caution">
    <text evidence="1">The sequence shown here is derived from an EMBL/GenBank/DDBJ whole genome shotgun (WGS) entry which is preliminary data.</text>
</comment>
<dbReference type="Proteomes" id="UP001597145">
    <property type="component" value="Unassembled WGS sequence"/>
</dbReference>
<dbReference type="EMBL" id="JBHUCP010000007">
    <property type="protein sequence ID" value="MFD1530303.1"/>
    <property type="molecule type" value="Genomic_DNA"/>
</dbReference>
<name>A0ABW4FI35_9PSEU</name>
<evidence type="ECO:0000313" key="2">
    <source>
        <dbReference type="Proteomes" id="UP001597145"/>
    </source>
</evidence>
<evidence type="ECO:0000313" key="1">
    <source>
        <dbReference type="EMBL" id="MFD1530303.1"/>
    </source>
</evidence>
<gene>
    <name evidence="1" type="ORF">ACFSCY_12700</name>
</gene>
<sequence length="85" mass="10299">MEFIGPEVGPPIDPRYCGYCGWLYWHDMWNQRHCLCTIESKRAFLPPDEKLDAFRAEWDRLGRLMTEYRRRVDGRRQEGPEQLRP</sequence>
<dbReference type="RefSeq" id="WP_343980258.1">
    <property type="nucleotide sequence ID" value="NZ_BAAAJG010000011.1"/>
</dbReference>
<organism evidence="1 2">
    <name type="scientific">Pseudonocardia aurantiaca</name>
    <dbReference type="NCBI Taxonomy" id="75290"/>
    <lineage>
        <taxon>Bacteria</taxon>
        <taxon>Bacillati</taxon>
        <taxon>Actinomycetota</taxon>
        <taxon>Actinomycetes</taxon>
        <taxon>Pseudonocardiales</taxon>
        <taxon>Pseudonocardiaceae</taxon>
        <taxon>Pseudonocardia</taxon>
    </lineage>
</organism>
<reference evidence="2" key="1">
    <citation type="journal article" date="2019" name="Int. J. Syst. Evol. Microbiol.">
        <title>The Global Catalogue of Microorganisms (GCM) 10K type strain sequencing project: providing services to taxonomists for standard genome sequencing and annotation.</title>
        <authorList>
            <consortium name="The Broad Institute Genomics Platform"/>
            <consortium name="The Broad Institute Genome Sequencing Center for Infectious Disease"/>
            <person name="Wu L."/>
            <person name="Ma J."/>
        </authorList>
    </citation>
    <scope>NUCLEOTIDE SEQUENCE [LARGE SCALE GENOMIC DNA]</scope>
    <source>
        <strain evidence="2">JCM 12165</strain>
    </source>
</reference>
<proteinExistence type="predicted"/>
<accession>A0ABW4FI35</accession>
<protein>
    <submittedName>
        <fullName evidence="1">Uncharacterized protein</fullName>
    </submittedName>
</protein>
<keyword evidence="2" id="KW-1185">Reference proteome</keyword>